<keyword evidence="1" id="KW-0479">Metal-binding</keyword>
<dbReference type="PANTHER" id="PTHR24379:SF121">
    <property type="entry name" value="C2H2-TYPE DOMAIN-CONTAINING PROTEIN"/>
    <property type="match status" value="1"/>
</dbReference>
<dbReference type="Pfam" id="PF12171">
    <property type="entry name" value="zf-C2H2_jaz"/>
    <property type="match status" value="1"/>
</dbReference>
<dbReference type="PROSITE" id="PS50157">
    <property type="entry name" value="ZINC_FINGER_C2H2_2"/>
    <property type="match status" value="9"/>
</dbReference>
<evidence type="ECO:0000259" key="7">
    <source>
        <dbReference type="PROSITE" id="PS50157"/>
    </source>
</evidence>
<dbReference type="Pfam" id="PF13912">
    <property type="entry name" value="zf-C2H2_6"/>
    <property type="match status" value="1"/>
</dbReference>
<dbReference type="InterPro" id="IPR036236">
    <property type="entry name" value="Znf_C2H2_sf"/>
</dbReference>
<dbReference type="PROSITE" id="PS00028">
    <property type="entry name" value="ZINC_FINGER_C2H2_1"/>
    <property type="match status" value="10"/>
</dbReference>
<dbReference type="FunFam" id="3.30.160.60:FF:000446">
    <property type="entry name" value="Zinc finger protein"/>
    <property type="match status" value="1"/>
</dbReference>
<keyword evidence="3 5" id="KW-0863">Zinc-finger</keyword>
<feature type="domain" description="C2H2-type" evidence="7">
    <location>
        <begin position="573"/>
        <end position="601"/>
    </location>
</feature>
<accession>A0A8S1BHS4</accession>
<feature type="region of interest" description="Disordered" evidence="6">
    <location>
        <begin position="281"/>
        <end position="310"/>
    </location>
</feature>
<proteinExistence type="predicted"/>
<feature type="domain" description="C2H2-type" evidence="7">
    <location>
        <begin position="403"/>
        <end position="431"/>
    </location>
</feature>
<evidence type="ECO:0000313" key="9">
    <source>
        <dbReference type="Proteomes" id="UP000494256"/>
    </source>
</evidence>
<evidence type="ECO:0000256" key="3">
    <source>
        <dbReference type="ARBA" id="ARBA00022771"/>
    </source>
</evidence>
<keyword evidence="2" id="KW-0677">Repeat</keyword>
<feature type="compositionally biased region" description="Basic and acidic residues" evidence="6">
    <location>
        <begin position="281"/>
        <end position="296"/>
    </location>
</feature>
<keyword evidence="4" id="KW-0862">Zinc</keyword>
<protein>
    <recommendedName>
        <fullName evidence="7">C2H2-type domain-containing protein</fullName>
    </recommendedName>
</protein>
<reference evidence="8 9" key="1">
    <citation type="submission" date="2020-04" db="EMBL/GenBank/DDBJ databases">
        <authorList>
            <person name="Wallbank WR R."/>
            <person name="Pardo Diaz C."/>
            <person name="Kozak K."/>
            <person name="Martin S."/>
            <person name="Jiggins C."/>
            <person name="Moest M."/>
            <person name="Warren A I."/>
            <person name="Byers J.R.P. K."/>
            <person name="Montejo-Kovacevich G."/>
            <person name="Yen C E."/>
        </authorList>
    </citation>
    <scope>NUCLEOTIDE SEQUENCE [LARGE SCALE GENOMIC DNA]</scope>
</reference>
<dbReference type="InterPro" id="IPR013087">
    <property type="entry name" value="Znf_C2H2_type"/>
</dbReference>
<dbReference type="FunFam" id="3.30.160.60:FF:000100">
    <property type="entry name" value="Zinc finger 45-like"/>
    <property type="match status" value="1"/>
</dbReference>
<evidence type="ECO:0000256" key="6">
    <source>
        <dbReference type="SAM" id="MobiDB-lite"/>
    </source>
</evidence>
<dbReference type="Proteomes" id="UP000494256">
    <property type="component" value="Unassembled WGS sequence"/>
</dbReference>
<feature type="domain" description="C2H2-type" evidence="7">
    <location>
        <begin position="462"/>
        <end position="489"/>
    </location>
</feature>
<dbReference type="InterPro" id="IPR008598">
    <property type="entry name" value="Di19_Zn-bd"/>
</dbReference>
<dbReference type="AlphaFoldDB" id="A0A8S1BHS4"/>
<dbReference type="SMART" id="SM00355">
    <property type="entry name" value="ZnF_C2H2"/>
    <property type="match status" value="14"/>
</dbReference>
<evidence type="ECO:0000256" key="2">
    <source>
        <dbReference type="ARBA" id="ARBA00022737"/>
    </source>
</evidence>
<feature type="domain" description="C2H2-type" evidence="7">
    <location>
        <begin position="633"/>
        <end position="660"/>
    </location>
</feature>
<dbReference type="Pfam" id="PF05605">
    <property type="entry name" value="zf-Di19"/>
    <property type="match status" value="1"/>
</dbReference>
<feature type="domain" description="C2H2-type" evidence="7">
    <location>
        <begin position="661"/>
        <end position="687"/>
    </location>
</feature>
<feature type="domain" description="C2H2-type" evidence="7">
    <location>
        <begin position="12"/>
        <end position="39"/>
    </location>
</feature>
<dbReference type="Gene3D" id="3.30.160.60">
    <property type="entry name" value="Classic Zinc Finger"/>
    <property type="match status" value="7"/>
</dbReference>
<evidence type="ECO:0000256" key="4">
    <source>
        <dbReference type="ARBA" id="ARBA00022833"/>
    </source>
</evidence>
<feature type="domain" description="C2H2-type" evidence="7">
    <location>
        <begin position="348"/>
        <end position="375"/>
    </location>
</feature>
<dbReference type="EMBL" id="CADEBD010000620">
    <property type="protein sequence ID" value="CAB3258129.1"/>
    <property type="molecule type" value="Genomic_DNA"/>
</dbReference>
<evidence type="ECO:0000256" key="5">
    <source>
        <dbReference type="PROSITE-ProRule" id="PRU00042"/>
    </source>
</evidence>
<dbReference type="PANTHER" id="PTHR24379">
    <property type="entry name" value="KRAB AND ZINC FINGER DOMAIN-CONTAINING"/>
    <property type="match status" value="1"/>
</dbReference>
<organism evidence="8 9">
    <name type="scientific">Arctia plantaginis</name>
    <name type="common">Wood tiger moth</name>
    <name type="synonym">Phalaena plantaginis</name>
    <dbReference type="NCBI Taxonomy" id="874455"/>
    <lineage>
        <taxon>Eukaryota</taxon>
        <taxon>Metazoa</taxon>
        <taxon>Ecdysozoa</taxon>
        <taxon>Arthropoda</taxon>
        <taxon>Hexapoda</taxon>
        <taxon>Insecta</taxon>
        <taxon>Pterygota</taxon>
        <taxon>Neoptera</taxon>
        <taxon>Endopterygota</taxon>
        <taxon>Lepidoptera</taxon>
        <taxon>Glossata</taxon>
        <taxon>Ditrysia</taxon>
        <taxon>Noctuoidea</taxon>
        <taxon>Erebidae</taxon>
        <taxon>Arctiinae</taxon>
        <taxon>Arctia</taxon>
    </lineage>
</organism>
<gene>
    <name evidence="8" type="ORF">APLA_LOCUS16119</name>
</gene>
<comment type="caution">
    <text evidence="8">The sequence shown here is derived from an EMBL/GenBank/DDBJ whole genome shotgun (WGS) entry which is preliminary data.</text>
</comment>
<evidence type="ECO:0000313" key="8">
    <source>
        <dbReference type="EMBL" id="CAB3258129.1"/>
    </source>
</evidence>
<dbReference type="InterPro" id="IPR022755">
    <property type="entry name" value="Znf_C2H2_jaz"/>
</dbReference>
<sequence>MSKKYFNSQQTVICDYCERSFVNKQSLKKHISLHTSQQNLPRKEGLTCEKCNIVFKNRGLLMCHNVKIHEPKSTTPKIIENKFRHICQACQINFFYLKDLKHHIRQYHFNLLSHIPYCHFKKVNQVWFEKVLNSKNIVEIKKVAQNMLLMRKLDDNTAMKIDTNEFDMVLCLICKWMVNKCMKFIAQVQRASQVLNQISVKDSKSFLQIQLNNYDIRTTAPAIIHVGPEADIENETEEYTADDNLEDDDEIPLVMLQDFKSKKRKNSEELQLKTDTDIKQEKEIKIESDSQEDKSCNKRGRKKEMREGFTSRMRQETDEYIVIKLSADQVRQELKEKSKTESYLRAPFKCENCVKGFNFEDVLLTHMEKHRLEHGSFQCNICTQYCPSVVSLRGHLKSHTTRYKCKLCGQVRLSRQHLLEHYTISHTSAPITYTCDKCDFTTNKRTVIQRHVRSQHGAGERHPCHTCGKLFNTIESLRVHSMRHDKSKRLHCDRCDKYFIYPSLLHKHMQAVHEKREYYCVECDIKFKSPESMRLHFKKAKRHRDDSSYKLSLQGEINRTYCKSLIPAVSSRYECPHCSERFVSTSTLAVHLSTSHGEAKQHVCNMCNNHYSSKESLRGHIWRVHNQKKEPLASCHLCEKSFTRKSILKIHVRSHTGERPYICSCGAAFTQKASLKVHAARHTQKDHVPRIDVQSLPQES</sequence>
<dbReference type="GO" id="GO:0008270">
    <property type="term" value="F:zinc ion binding"/>
    <property type="evidence" value="ECO:0007669"/>
    <property type="project" value="UniProtKB-KW"/>
</dbReference>
<dbReference type="GO" id="GO:0005634">
    <property type="term" value="C:nucleus"/>
    <property type="evidence" value="ECO:0007669"/>
    <property type="project" value="UniProtKB-ARBA"/>
</dbReference>
<feature type="domain" description="C2H2-type" evidence="7">
    <location>
        <begin position="490"/>
        <end position="518"/>
    </location>
</feature>
<feature type="domain" description="C2H2-type" evidence="7">
    <location>
        <begin position="602"/>
        <end position="630"/>
    </location>
</feature>
<name>A0A8S1BHS4_ARCPL</name>
<evidence type="ECO:0000256" key="1">
    <source>
        <dbReference type="ARBA" id="ARBA00022723"/>
    </source>
</evidence>
<dbReference type="OrthoDB" id="5975154at2759"/>
<dbReference type="Pfam" id="PF00096">
    <property type="entry name" value="zf-C2H2"/>
    <property type="match status" value="2"/>
</dbReference>
<dbReference type="SUPFAM" id="SSF57667">
    <property type="entry name" value="beta-beta-alpha zinc fingers"/>
    <property type="match status" value="6"/>
</dbReference>